<evidence type="ECO:0000256" key="4">
    <source>
        <dbReference type="PROSITE-ProRule" id="PRU00207"/>
    </source>
</evidence>
<dbReference type="RefSeq" id="XP_014157989.1">
    <property type="nucleotide sequence ID" value="XM_014302514.1"/>
</dbReference>
<dbReference type="GeneID" id="25904184"/>
<dbReference type="Pfam" id="PF02176">
    <property type="entry name" value="zf-TRAF"/>
    <property type="match status" value="1"/>
</dbReference>
<keyword evidence="2 4" id="KW-0863">Zinc-finger</keyword>
<dbReference type="Gene3D" id="3.30.40.10">
    <property type="entry name" value="Zinc/RING finger domain, C3HC4 (zinc finger)"/>
    <property type="match status" value="2"/>
</dbReference>
<name>A0A0L0G4Y2_9EUKA</name>
<dbReference type="InterPro" id="IPR013083">
    <property type="entry name" value="Znf_RING/FYVE/PHD"/>
</dbReference>
<evidence type="ECO:0000256" key="2">
    <source>
        <dbReference type="ARBA" id="ARBA00022771"/>
    </source>
</evidence>
<dbReference type="OrthoDB" id="1737200at2759"/>
<dbReference type="PROSITE" id="PS50145">
    <property type="entry name" value="ZF_TRAF"/>
    <property type="match status" value="1"/>
</dbReference>
<evidence type="ECO:0000259" key="5">
    <source>
        <dbReference type="PROSITE" id="PS50145"/>
    </source>
</evidence>
<dbReference type="PANTHER" id="PTHR10131:SF94">
    <property type="entry name" value="TNF RECEPTOR-ASSOCIATED FACTOR 4"/>
    <property type="match status" value="1"/>
</dbReference>
<gene>
    <name evidence="6" type="ORF">SARC_03680</name>
</gene>
<dbReference type="PANTHER" id="PTHR10131">
    <property type="entry name" value="TNF RECEPTOR ASSOCIATED FACTOR"/>
    <property type="match status" value="1"/>
</dbReference>
<sequence length="376" mass="42719">MDDSLELFSSAVPSAFSKDDLEPVPAALSAVGGVDSGRCTFYDVTLAEKLAEYIRRSYAQVMLTFKEPKNRPQPETLEKTWKEMETMLMKTAEVAKPDRDKRGVVVIKRSLELWVSEKKGTLSRMFSAMKSKDSNESEIAAYQAKIDRLPHTDHNSVYSEEASNALAIQLLDICGSYLEHCRVEWDDSDDMDKHISECSFRPFSCESPECGVMVSVKNYPDHDSVCPWKRLSCEQGCGLVLQRQEMKKHMTTVCPRKPISCPYKRLGCDAALVLETLEDHLSTATDTHLWLAVLLLDKQDTYIQSLQQKMDELMDIVESTEQDLKEQHSVKVRAIEKQMSSLKSSISSHSSTTKKEVARVKEEQDRIRTQYRVGKI</sequence>
<reference evidence="6 7" key="1">
    <citation type="submission" date="2011-02" db="EMBL/GenBank/DDBJ databases">
        <title>The Genome Sequence of Sphaeroforma arctica JP610.</title>
        <authorList>
            <consortium name="The Broad Institute Genome Sequencing Platform"/>
            <person name="Russ C."/>
            <person name="Cuomo C."/>
            <person name="Young S.K."/>
            <person name="Zeng Q."/>
            <person name="Gargeya S."/>
            <person name="Alvarado L."/>
            <person name="Berlin A."/>
            <person name="Chapman S.B."/>
            <person name="Chen Z."/>
            <person name="Freedman E."/>
            <person name="Gellesch M."/>
            <person name="Goldberg J."/>
            <person name="Griggs A."/>
            <person name="Gujja S."/>
            <person name="Heilman E."/>
            <person name="Heiman D."/>
            <person name="Howarth C."/>
            <person name="Mehta T."/>
            <person name="Neiman D."/>
            <person name="Pearson M."/>
            <person name="Roberts A."/>
            <person name="Saif S."/>
            <person name="Shea T."/>
            <person name="Shenoy N."/>
            <person name="Sisk P."/>
            <person name="Stolte C."/>
            <person name="Sykes S."/>
            <person name="White J."/>
            <person name="Yandava C."/>
            <person name="Burger G."/>
            <person name="Gray M.W."/>
            <person name="Holland P.W.H."/>
            <person name="King N."/>
            <person name="Lang F.B.F."/>
            <person name="Roger A.J."/>
            <person name="Ruiz-Trillo I."/>
            <person name="Haas B."/>
            <person name="Nusbaum C."/>
            <person name="Birren B."/>
        </authorList>
    </citation>
    <scope>NUCLEOTIDE SEQUENCE [LARGE SCALE GENOMIC DNA]</scope>
    <source>
        <strain evidence="6 7">JP610</strain>
    </source>
</reference>
<organism evidence="6 7">
    <name type="scientific">Sphaeroforma arctica JP610</name>
    <dbReference type="NCBI Taxonomy" id="667725"/>
    <lineage>
        <taxon>Eukaryota</taxon>
        <taxon>Ichthyosporea</taxon>
        <taxon>Ichthyophonida</taxon>
        <taxon>Sphaeroforma</taxon>
    </lineage>
</organism>
<feature type="zinc finger region" description="TRAF-type" evidence="4">
    <location>
        <begin position="222"/>
        <end position="278"/>
    </location>
</feature>
<feature type="domain" description="TRAF-type" evidence="5">
    <location>
        <begin position="222"/>
        <end position="278"/>
    </location>
</feature>
<keyword evidence="3 4" id="KW-0862">Zinc</keyword>
<dbReference type="EMBL" id="KQ241789">
    <property type="protein sequence ID" value="KNC84087.1"/>
    <property type="molecule type" value="Genomic_DNA"/>
</dbReference>
<evidence type="ECO:0000256" key="3">
    <source>
        <dbReference type="ARBA" id="ARBA00022833"/>
    </source>
</evidence>
<evidence type="ECO:0000313" key="6">
    <source>
        <dbReference type="EMBL" id="KNC84087.1"/>
    </source>
</evidence>
<keyword evidence="1 4" id="KW-0479">Metal-binding</keyword>
<dbReference type="Proteomes" id="UP000054560">
    <property type="component" value="Unassembled WGS sequence"/>
</dbReference>
<proteinExistence type="predicted"/>
<keyword evidence="7" id="KW-1185">Reference proteome</keyword>
<dbReference type="eggNOG" id="ENOG502QSC3">
    <property type="taxonomic scope" value="Eukaryota"/>
</dbReference>
<evidence type="ECO:0000313" key="7">
    <source>
        <dbReference type="Proteomes" id="UP000054560"/>
    </source>
</evidence>
<dbReference type="GO" id="GO:0008270">
    <property type="term" value="F:zinc ion binding"/>
    <property type="evidence" value="ECO:0007669"/>
    <property type="project" value="UniProtKB-KW"/>
</dbReference>
<accession>A0A0L0G4Y2</accession>
<protein>
    <recommendedName>
        <fullName evidence="5">TRAF-type domain-containing protein</fullName>
    </recommendedName>
</protein>
<dbReference type="AlphaFoldDB" id="A0A0L0G4Y2"/>
<dbReference type="InterPro" id="IPR001293">
    <property type="entry name" value="Znf_TRAF"/>
</dbReference>
<evidence type="ECO:0000256" key="1">
    <source>
        <dbReference type="ARBA" id="ARBA00022723"/>
    </source>
</evidence>
<dbReference type="SUPFAM" id="SSF49599">
    <property type="entry name" value="TRAF domain-like"/>
    <property type="match status" value="2"/>
</dbReference>